<dbReference type="InterPro" id="IPR022998">
    <property type="entry name" value="ThiamineP_synth_TenI"/>
</dbReference>
<dbReference type="GO" id="GO:0000287">
    <property type="term" value="F:magnesium ion binding"/>
    <property type="evidence" value="ECO:0007669"/>
    <property type="project" value="UniProtKB-UniRule"/>
</dbReference>
<evidence type="ECO:0000313" key="13">
    <source>
        <dbReference type="EMBL" id="PDX90322.1"/>
    </source>
</evidence>
<dbReference type="SUPFAM" id="SSF51391">
    <property type="entry name" value="Thiamin phosphate synthase"/>
    <property type="match status" value="1"/>
</dbReference>
<dbReference type="Pfam" id="PF02581">
    <property type="entry name" value="TMP-TENI"/>
    <property type="match status" value="1"/>
</dbReference>
<feature type="binding site" evidence="9">
    <location>
        <begin position="137"/>
        <end position="139"/>
    </location>
    <ligand>
        <name>2-[(2R,5Z)-2-carboxy-4-methylthiazol-5(2H)-ylidene]ethyl phosphate</name>
        <dbReference type="ChEBI" id="CHEBI:62899"/>
    </ligand>
</feature>
<dbReference type="RefSeq" id="WP_097770190.1">
    <property type="nucleotide sequence ID" value="NZ_NOUW01000009.1"/>
</dbReference>
<dbReference type="HAMAP" id="MF_00097">
    <property type="entry name" value="TMP_synthase"/>
    <property type="match status" value="1"/>
</dbReference>
<evidence type="ECO:0000256" key="1">
    <source>
        <dbReference type="ARBA" id="ARBA00005165"/>
    </source>
</evidence>
<dbReference type="PANTHER" id="PTHR20857">
    <property type="entry name" value="THIAMINE-PHOSPHATE PYROPHOSPHORYLASE"/>
    <property type="match status" value="1"/>
</dbReference>
<evidence type="ECO:0000256" key="11">
    <source>
        <dbReference type="RuleBase" id="RU004253"/>
    </source>
</evidence>
<dbReference type="FunFam" id="3.20.20.70:FF:000096">
    <property type="entry name" value="Thiamine-phosphate synthase"/>
    <property type="match status" value="1"/>
</dbReference>
<evidence type="ECO:0000256" key="6">
    <source>
        <dbReference type="ARBA" id="ARBA00047334"/>
    </source>
</evidence>
<dbReference type="PANTHER" id="PTHR20857:SF15">
    <property type="entry name" value="THIAMINE-PHOSPHATE SYNTHASE"/>
    <property type="match status" value="1"/>
</dbReference>
<dbReference type="Gene3D" id="3.20.20.70">
    <property type="entry name" value="Aldolase class I"/>
    <property type="match status" value="1"/>
</dbReference>
<dbReference type="Proteomes" id="UP000220438">
    <property type="component" value="Unassembled WGS sequence"/>
</dbReference>
<dbReference type="GO" id="GO:0009229">
    <property type="term" value="P:thiamine diphosphate biosynthetic process"/>
    <property type="evidence" value="ECO:0007669"/>
    <property type="project" value="UniProtKB-UniRule"/>
</dbReference>
<evidence type="ECO:0000256" key="3">
    <source>
        <dbReference type="ARBA" id="ARBA00022723"/>
    </source>
</evidence>
<dbReference type="GO" id="GO:0009228">
    <property type="term" value="P:thiamine biosynthetic process"/>
    <property type="evidence" value="ECO:0007669"/>
    <property type="project" value="UniProtKB-KW"/>
</dbReference>
<dbReference type="NCBIfam" id="TIGR00693">
    <property type="entry name" value="thiE"/>
    <property type="match status" value="1"/>
</dbReference>
<evidence type="ECO:0000259" key="12">
    <source>
        <dbReference type="Pfam" id="PF02581"/>
    </source>
</evidence>
<evidence type="ECO:0000256" key="7">
    <source>
        <dbReference type="ARBA" id="ARBA00047851"/>
    </source>
</evidence>
<feature type="binding site" evidence="9">
    <location>
        <position position="111"/>
    </location>
    <ligand>
        <name>4-amino-2-methyl-5-(diphosphooxymethyl)pyrimidine</name>
        <dbReference type="ChEBI" id="CHEBI:57841"/>
    </ligand>
</feature>
<keyword evidence="2 9" id="KW-0808">Transferase</keyword>
<feature type="binding site" evidence="9">
    <location>
        <begin position="187"/>
        <end position="188"/>
    </location>
    <ligand>
        <name>2-[(2R,5Z)-2-carboxy-4-methylthiazol-5(2H)-ylidene]ethyl phosphate</name>
        <dbReference type="ChEBI" id="CHEBI:62899"/>
    </ligand>
</feature>
<keyword evidence="3 9" id="KW-0479">Metal-binding</keyword>
<keyword evidence="4 9" id="KW-0460">Magnesium</keyword>
<dbReference type="InterPro" id="IPR036206">
    <property type="entry name" value="ThiamineP_synth_sf"/>
</dbReference>
<dbReference type="EC" id="2.5.1.3" evidence="9"/>
<evidence type="ECO:0000256" key="4">
    <source>
        <dbReference type="ARBA" id="ARBA00022842"/>
    </source>
</evidence>
<dbReference type="AlphaFoldDB" id="A0A2A7BG93"/>
<feature type="binding site" evidence="9">
    <location>
        <position position="92"/>
    </location>
    <ligand>
        <name>Mg(2+)</name>
        <dbReference type="ChEBI" id="CHEBI:18420"/>
    </ligand>
</feature>
<dbReference type="UniPathway" id="UPA00060">
    <property type="reaction ID" value="UER00141"/>
</dbReference>
<evidence type="ECO:0000256" key="10">
    <source>
        <dbReference type="RuleBase" id="RU003826"/>
    </source>
</evidence>
<proteinExistence type="inferred from homology"/>
<feature type="binding site" evidence="9">
    <location>
        <position position="167"/>
    </location>
    <ligand>
        <name>2-[(2R,5Z)-2-carboxy-4-methylthiazol-5(2H)-ylidene]ethyl phosphate</name>
        <dbReference type="ChEBI" id="CHEBI:62899"/>
    </ligand>
</feature>
<comment type="caution">
    <text evidence="13">The sequence shown here is derived from an EMBL/GenBank/DDBJ whole genome shotgun (WGS) entry which is preliminary data.</text>
</comment>
<dbReference type="GO" id="GO:0005737">
    <property type="term" value="C:cytoplasm"/>
    <property type="evidence" value="ECO:0007669"/>
    <property type="project" value="TreeGrafter"/>
</dbReference>
<comment type="similarity">
    <text evidence="9 10">Belongs to the thiamine-phosphate synthase family.</text>
</comment>
<organism evidence="13 14">
    <name type="scientific">Faecalibacterium prausnitzii</name>
    <dbReference type="NCBI Taxonomy" id="853"/>
    <lineage>
        <taxon>Bacteria</taxon>
        <taxon>Bacillati</taxon>
        <taxon>Bacillota</taxon>
        <taxon>Clostridia</taxon>
        <taxon>Eubacteriales</taxon>
        <taxon>Oscillospiraceae</taxon>
        <taxon>Faecalibacterium</taxon>
    </lineage>
</organism>
<name>A0A2A7BG93_9FIRM</name>
<dbReference type="GO" id="GO:0004789">
    <property type="term" value="F:thiamine-phosphate diphosphorylase activity"/>
    <property type="evidence" value="ECO:0007669"/>
    <property type="project" value="UniProtKB-UniRule"/>
</dbReference>
<protein>
    <recommendedName>
        <fullName evidence="9">Thiamine-phosphate synthase</fullName>
        <shortName evidence="9">TP synthase</shortName>
        <shortName evidence="9">TPS</shortName>
        <ecNumber evidence="9">2.5.1.3</ecNumber>
    </recommendedName>
    <alternativeName>
        <fullName evidence="9">Thiamine-phosphate pyrophosphorylase</fullName>
        <shortName evidence="9">TMP pyrophosphorylase</shortName>
        <shortName evidence="9">TMP-PPase</shortName>
    </alternativeName>
</protein>
<comment type="function">
    <text evidence="9">Condenses 4-methyl-5-(beta-hydroxyethyl)thiazole monophosphate (THZ-P) and 2-methyl-4-amino-5-hydroxymethyl pyrimidine pyrophosphate (HMP-PP) to form thiamine monophosphate (TMP).</text>
</comment>
<feature type="binding site" evidence="9">
    <location>
        <position position="140"/>
    </location>
    <ligand>
        <name>4-amino-2-methyl-5-(diphosphooxymethyl)pyrimidine</name>
        <dbReference type="ChEBI" id="CHEBI:57841"/>
    </ligand>
</feature>
<evidence type="ECO:0000313" key="14">
    <source>
        <dbReference type="Proteomes" id="UP000220438"/>
    </source>
</evidence>
<feature type="binding site" evidence="9">
    <location>
        <position position="73"/>
    </location>
    <ligand>
        <name>Mg(2+)</name>
        <dbReference type="ChEBI" id="CHEBI:18420"/>
    </ligand>
</feature>
<sequence>MKCAEEYMRLYAVTDRAWVGRQTLYQQVESALKDGVTCVQLREKELDEEAFLKEAFELHDLCKKYNVPFFINDNVDIAIRCHAEGIHVGQEDMAAAQVRQRVGDEMMIGVSVHSVEEALEAVRHGADCLGVGAAFSTHTKEDVDVLPEGMMKAICDAVDIPVVAIGGIHKENLLRLKGTGVNGVALVSAIFGAEDIEAECRELKALAEQIVK</sequence>
<dbReference type="CDD" id="cd00564">
    <property type="entry name" value="TMP_TenI"/>
    <property type="match status" value="1"/>
</dbReference>
<evidence type="ECO:0000256" key="2">
    <source>
        <dbReference type="ARBA" id="ARBA00022679"/>
    </source>
</evidence>
<feature type="binding site" evidence="9">
    <location>
        <begin position="40"/>
        <end position="44"/>
    </location>
    <ligand>
        <name>4-amino-2-methyl-5-(diphosphooxymethyl)pyrimidine</name>
        <dbReference type="ChEBI" id="CHEBI:57841"/>
    </ligand>
</feature>
<evidence type="ECO:0000256" key="8">
    <source>
        <dbReference type="ARBA" id="ARBA00047883"/>
    </source>
</evidence>
<evidence type="ECO:0000256" key="9">
    <source>
        <dbReference type="HAMAP-Rule" id="MF_00097"/>
    </source>
</evidence>
<dbReference type="InterPro" id="IPR013785">
    <property type="entry name" value="Aldolase_TIM"/>
</dbReference>
<comment type="pathway">
    <text evidence="1 9 11">Cofactor biosynthesis; thiamine diphosphate biosynthesis; thiamine phosphate from 4-amino-2-methyl-5-diphosphomethylpyrimidine and 4-methyl-5-(2-phosphoethyl)-thiazole: step 1/1.</text>
</comment>
<feature type="binding site" evidence="9">
    <location>
        <position position="72"/>
    </location>
    <ligand>
        <name>4-amino-2-methyl-5-(diphosphooxymethyl)pyrimidine</name>
        <dbReference type="ChEBI" id="CHEBI:57841"/>
    </ligand>
</feature>
<comment type="catalytic activity">
    <reaction evidence="7 9 10">
        <text>2-(2-carboxy-4-methylthiazol-5-yl)ethyl phosphate + 4-amino-2-methyl-5-(diphosphooxymethyl)pyrimidine + 2 H(+) = thiamine phosphate + CO2 + diphosphate</text>
        <dbReference type="Rhea" id="RHEA:47848"/>
        <dbReference type="ChEBI" id="CHEBI:15378"/>
        <dbReference type="ChEBI" id="CHEBI:16526"/>
        <dbReference type="ChEBI" id="CHEBI:33019"/>
        <dbReference type="ChEBI" id="CHEBI:37575"/>
        <dbReference type="ChEBI" id="CHEBI:57841"/>
        <dbReference type="ChEBI" id="CHEBI:62890"/>
        <dbReference type="EC" id="2.5.1.3"/>
    </reaction>
</comment>
<comment type="cofactor">
    <cofactor evidence="9">
        <name>Mg(2+)</name>
        <dbReference type="ChEBI" id="CHEBI:18420"/>
    </cofactor>
    <text evidence="9">Binds 1 Mg(2+) ion per subunit.</text>
</comment>
<accession>A0A2A7BG93</accession>
<reference evidence="13 14" key="1">
    <citation type="journal article" date="2017" name="Front. Microbiol.">
        <title>New Insights into the Diversity of the Genus Faecalibacterium.</title>
        <authorList>
            <person name="Benevides L."/>
            <person name="Burman S."/>
            <person name="Martin R."/>
            <person name="Robert V."/>
            <person name="Thomas M."/>
            <person name="Miquel S."/>
            <person name="Chain F."/>
            <person name="Sokol H."/>
            <person name="Bermudez-Humaran L.G."/>
            <person name="Morrison M."/>
            <person name="Langella P."/>
            <person name="Azevedo V.A."/>
            <person name="Chatel J.M."/>
            <person name="Soares S."/>
        </authorList>
    </citation>
    <scope>NUCLEOTIDE SEQUENCE [LARGE SCALE GENOMIC DNA]</scope>
    <source>
        <strain evidence="13 14">AHMP21</strain>
    </source>
</reference>
<keyword evidence="5 9" id="KW-0784">Thiamine biosynthesis</keyword>
<comment type="catalytic activity">
    <reaction evidence="8 9 10">
        <text>2-[(2R,5Z)-2-carboxy-4-methylthiazol-5(2H)-ylidene]ethyl phosphate + 4-amino-2-methyl-5-(diphosphooxymethyl)pyrimidine + 2 H(+) = thiamine phosphate + CO2 + diphosphate</text>
        <dbReference type="Rhea" id="RHEA:47844"/>
        <dbReference type="ChEBI" id="CHEBI:15378"/>
        <dbReference type="ChEBI" id="CHEBI:16526"/>
        <dbReference type="ChEBI" id="CHEBI:33019"/>
        <dbReference type="ChEBI" id="CHEBI:37575"/>
        <dbReference type="ChEBI" id="CHEBI:57841"/>
        <dbReference type="ChEBI" id="CHEBI:62899"/>
        <dbReference type="EC" id="2.5.1.3"/>
    </reaction>
</comment>
<comment type="catalytic activity">
    <reaction evidence="6 9 10">
        <text>4-methyl-5-(2-phosphooxyethyl)-thiazole + 4-amino-2-methyl-5-(diphosphooxymethyl)pyrimidine + H(+) = thiamine phosphate + diphosphate</text>
        <dbReference type="Rhea" id="RHEA:22328"/>
        <dbReference type="ChEBI" id="CHEBI:15378"/>
        <dbReference type="ChEBI" id="CHEBI:33019"/>
        <dbReference type="ChEBI" id="CHEBI:37575"/>
        <dbReference type="ChEBI" id="CHEBI:57841"/>
        <dbReference type="ChEBI" id="CHEBI:58296"/>
        <dbReference type="EC" id="2.5.1.3"/>
    </reaction>
</comment>
<dbReference type="EMBL" id="NOUW01000009">
    <property type="protein sequence ID" value="PDX90322.1"/>
    <property type="molecule type" value="Genomic_DNA"/>
</dbReference>
<feature type="domain" description="Thiamine phosphate synthase/TenI" evidence="12">
    <location>
        <begin position="10"/>
        <end position="190"/>
    </location>
</feature>
<evidence type="ECO:0000256" key="5">
    <source>
        <dbReference type="ARBA" id="ARBA00022977"/>
    </source>
</evidence>
<gene>
    <name evidence="9 13" type="primary">thiE</name>
    <name evidence="13" type="ORF">CHR61_03040</name>
</gene>
<dbReference type="InterPro" id="IPR034291">
    <property type="entry name" value="TMP_synthase"/>
</dbReference>